<dbReference type="Proteomes" id="UP000523007">
    <property type="component" value="Unassembled WGS sequence"/>
</dbReference>
<gene>
    <name evidence="2" type="ORF">F4561_000635</name>
</gene>
<reference evidence="2 3" key="1">
    <citation type="submission" date="2020-08" db="EMBL/GenBank/DDBJ databases">
        <title>Sequencing the genomes of 1000 actinobacteria strains.</title>
        <authorList>
            <person name="Klenk H.-P."/>
        </authorList>
    </citation>
    <scope>NUCLEOTIDE SEQUENCE [LARGE SCALE GENOMIC DNA]</scope>
    <source>
        <strain evidence="2 3">DSM 102030</strain>
    </source>
</reference>
<organism evidence="2 3">
    <name type="scientific">Lipingzhangella halophila</name>
    <dbReference type="NCBI Taxonomy" id="1783352"/>
    <lineage>
        <taxon>Bacteria</taxon>
        <taxon>Bacillati</taxon>
        <taxon>Actinomycetota</taxon>
        <taxon>Actinomycetes</taxon>
        <taxon>Streptosporangiales</taxon>
        <taxon>Nocardiopsidaceae</taxon>
        <taxon>Lipingzhangella</taxon>
    </lineage>
</organism>
<name>A0A7W7RD46_9ACTN</name>
<sequence>MSEENEPRKHITEALAGKAFVPETHEQREEREATEDYVKCAAARYLPL</sequence>
<dbReference type="EMBL" id="JACHJT010000001">
    <property type="protein sequence ID" value="MBB4929815.1"/>
    <property type="molecule type" value="Genomic_DNA"/>
</dbReference>
<keyword evidence="3" id="KW-1185">Reference proteome</keyword>
<dbReference type="AlphaFoldDB" id="A0A7W7RD46"/>
<evidence type="ECO:0000256" key="1">
    <source>
        <dbReference type="SAM" id="MobiDB-lite"/>
    </source>
</evidence>
<accession>A0A7W7RD46</accession>
<evidence type="ECO:0000313" key="2">
    <source>
        <dbReference type="EMBL" id="MBB4929815.1"/>
    </source>
</evidence>
<proteinExistence type="predicted"/>
<comment type="caution">
    <text evidence="2">The sequence shown here is derived from an EMBL/GenBank/DDBJ whole genome shotgun (WGS) entry which is preliminary data.</text>
</comment>
<protein>
    <submittedName>
        <fullName evidence="2">Uncharacterized protein</fullName>
    </submittedName>
</protein>
<evidence type="ECO:0000313" key="3">
    <source>
        <dbReference type="Proteomes" id="UP000523007"/>
    </source>
</evidence>
<feature type="compositionally biased region" description="Basic and acidic residues" evidence="1">
    <location>
        <begin position="1"/>
        <end position="12"/>
    </location>
</feature>
<feature type="region of interest" description="Disordered" evidence="1">
    <location>
        <begin position="1"/>
        <end position="34"/>
    </location>
</feature>
<feature type="compositionally biased region" description="Basic and acidic residues" evidence="1">
    <location>
        <begin position="23"/>
        <end position="34"/>
    </location>
</feature>